<dbReference type="EMBL" id="CP044455">
    <property type="protein sequence ID" value="QIC70713.1"/>
    <property type="molecule type" value="Genomic_DNA"/>
</dbReference>
<feature type="transmembrane region" description="Helical" evidence="6">
    <location>
        <begin position="371"/>
        <end position="391"/>
    </location>
</feature>
<dbReference type="InterPro" id="IPR035681">
    <property type="entry name" value="ComA-like_MBL"/>
</dbReference>
<sequence>MLAQNKNKTENDMFKIMGAGWIVGIACMGKTLWPMLDFPLWLSGLLLIILLLQQIAALHWSHLGIQLINTCVAFVITFLLGLNFAQNQLQERLIFRELTRQPAEVVVYVQQINQLGSSQLRQPVQVLNRHSQPVQWLALLPAEQELQLGRYYRLQGQTLPAHSFAVPGAFDVEQWYLQQNIMSGFQVQSIVELTESELYRLGFGAHLRQHQQLWPQFKLWIETQRLQIRDFIQQQALQHPGLILALLTGDKSLLDEATEQQFQRFGMSHLLAISGPHVLIFAAMLCFVLQRLVTRYWPELYAQLPRSYLLLLPFMGCVFVYCAYVGFEIPALRTLLICLVAGACLLLKQPIQPLSLLIGSASLLLLLDPLSVLSAAFWLSYGACFVLLRIYQTLRQQPVHPQQTLMQKLWQGFRLLFESQWKIFIALFPLMIIFFKQIAWIAPLSNLLAIPWIGLVTVPLDILAGLSFYLAEPLSQLLFQLNDLALSLLLGCLQLLDLLFVPQLIPVALSPPMLLSLVLGLMILFLPAGLVPKAWSALCLLPLLFQDQFSRQVELSVLDVGQGQAIFLRYREHSMMIDMGGHYDEQKWSIGRQIIQPFLSVKGVQQLDYLWLTHLDQDHSGAYQTLKPQLQVQQVYANAQLEVHPDSRFDYCRQGQQWQWQPGIQIQVLSPKPEQLNPVEQQKNESSCVLLVEFAQAQPYSRFLLMGDAGWPTEYQLLQDYPDLKVDVLVLGHHGSRHSSSYQFLKQLEPKLAIASAGLNNRYGHPSTQVKARLNALKIPLWQTAQQGSIQFYPTENEVLPYRHTRVWLRRD</sequence>
<evidence type="ECO:0000256" key="5">
    <source>
        <dbReference type="ARBA" id="ARBA00023136"/>
    </source>
</evidence>
<dbReference type="PANTHER" id="PTHR30619">
    <property type="entry name" value="DNA INTERNALIZATION/COMPETENCE PROTEIN COMEC/REC2"/>
    <property type="match status" value="1"/>
</dbReference>
<dbReference type="GO" id="GO:0030420">
    <property type="term" value="P:establishment of competence for transformation"/>
    <property type="evidence" value="ECO:0007669"/>
    <property type="project" value="InterPro"/>
</dbReference>
<dbReference type="CDD" id="cd07731">
    <property type="entry name" value="ComA-like_MBL-fold"/>
    <property type="match status" value="1"/>
</dbReference>
<dbReference type="InterPro" id="IPR036866">
    <property type="entry name" value="RibonucZ/Hydroxyglut_hydro"/>
</dbReference>
<organism evidence="8 9">
    <name type="scientific">Acinetobacter indicus</name>
    <dbReference type="NCBI Taxonomy" id="756892"/>
    <lineage>
        <taxon>Bacteria</taxon>
        <taxon>Pseudomonadati</taxon>
        <taxon>Pseudomonadota</taxon>
        <taxon>Gammaproteobacteria</taxon>
        <taxon>Moraxellales</taxon>
        <taxon>Moraxellaceae</taxon>
        <taxon>Acinetobacter</taxon>
    </lineage>
</organism>
<feature type="transmembrane region" description="Helical" evidence="6">
    <location>
        <begin position="270"/>
        <end position="293"/>
    </location>
</feature>
<dbReference type="Gene3D" id="3.60.15.10">
    <property type="entry name" value="Ribonuclease Z/Hydroxyacylglutathione hydrolase-like"/>
    <property type="match status" value="1"/>
</dbReference>
<dbReference type="Pfam" id="PF03772">
    <property type="entry name" value="Competence"/>
    <property type="match status" value="1"/>
</dbReference>
<feature type="transmembrane region" description="Helical" evidence="6">
    <location>
        <begin position="66"/>
        <end position="85"/>
    </location>
</feature>
<dbReference type="Proteomes" id="UP000503440">
    <property type="component" value="Chromosome"/>
</dbReference>
<dbReference type="NCBIfam" id="TIGR00360">
    <property type="entry name" value="ComEC_N-term"/>
    <property type="match status" value="1"/>
</dbReference>
<keyword evidence="5 6" id="KW-0472">Membrane</keyword>
<proteinExistence type="predicted"/>
<evidence type="ECO:0000256" key="3">
    <source>
        <dbReference type="ARBA" id="ARBA00022692"/>
    </source>
</evidence>
<dbReference type="PANTHER" id="PTHR30619:SF1">
    <property type="entry name" value="RECOMBINATION PROTEIN 2"/>
    <property type="match status" value="1"/>
</dbReference>
<dbReference type="GO" id="GO:0005886">
    <property type="term" value="C:plasma membrane"/>
    <property type="evidence" value="ECO:0007669"/>
    <property type="project" value="UniProtKB-SubCell"/>
</dbReference>
<evidence type="ECO:0000259" key="7">
    <source>
        <dbReference type="SMART" id="SM00849"/>
    </source>
</evidence>
<feature type="domain" description="Metallo-beta-lactamase" evidence="7">
    <location>
        <begin position="562"/>
        <end position="759"/>
    </location>
</feature>
<dbReference type="Pfam" id="PF00753">
    <property type="entry name" value="Lactamase_B"/>
    <property type="match status" value="1"/>
</dbReference>
<accession>A0A6C0Y3H7</accession>
<gene>
    <name evidence="8" type="ORF">FSC09_09930</name>
</gene>
<dbReference type="NCBIfam" id="TIGR00361">
    <property type="entry name" value="ComEC_Rec2"/>
    <property type="match status" value="1"/>
</dbReference>
<keyword evidence="2" id="KW-1003">Cell membrane</keyword>
<dbReference type="AlphaFoldDB" id="A0A6C0Y3H7"/>
<feature type="transmembrane region" description="Helical" evidence="6">
    <location>
        <begin position="334"/>
        <end position="351"/>
    </location>
</feature>
<feature type="transmembrane region" description="Helical" evidence="6">
    <location>
        <begin position="449"/>
        <end position="471"/>
    </location>
</feature>
<feature type="transmembrane region" description="Helical" evidence="6">
    <location>
        <begin position="423"/>
        <end position="443"/>
    </location>
</feature>
<feature type="transmembrane region" description="Helical" evidence="6">
    <location>
        <begin position="40"/>
        <end position="60"/>
    </location>
</feature>
<evidence type="ECO:0000256" key="2">
    <source>
        <dbReference type="ARBA" id="ARBA00022475"/>
    </source>
</evidence>
<feature type="transmembrane region" description="Helical" evidence="6">
    <location>
        <begin position="308"/>
        <end position="327"/>
    </location>
</feature>
<dbReference type="InterPro" id="IPR052159">
    <property type="entry name" value="Competence_DNA_uptake"/>
</dbReference>
<feature type="transmembrane region" description="Helical" evidence="6">
    <location>
        <begin position="517"/>
        <end position="545"/>
    </location>
</feature>
<keyword evidence="4 6" id="KW-1133">Transmembrane helix</keyword>
<evidence type="ECO:0000256" key="4">
    <source>
        <dbReference type="ARBA" id="ARBA00022989"/>
    </source>
</evidence>
<dbReference type="InterPro" id="IPR004797">
    <property type="entry name" value="Competence_ComEC/Rec2"/>
</dbReference>
<dbReference type="InterPro" id="IPR001279">
    <property type="entry name" value="Metallo-B-lactamas"/>
</dbReference>
<dbReference type="InterPro" id="IPR025405">
    <property type="entry name" value="DUF4131"/>
</dbReference>
<dbReference type="SUPFAM" id="SSF56281">
    <property type="entry name" value="Metallo-hydrolase/oxidoreductase"/>
    <property type="match status" value="1"/>
</dbReference>
<evidence type="ECO:0000313" key="8">
    <source>
        <dbReference type="EMBL" id="QIC70713.1"/>
    </source>
</evidence>
<protein>
    <submittedName>
        <fullName evidence="8">DNA internalization-related competence protein ComEC/Rec2</fullName>
    </submittedName>
</protein>
<comment type="subcellular location">
    <subcellularLocation>
        <location evidence="1">Cell membrane</location>
        <topology evidence="1">Multi-pass membrane protein</topology>
    </subcellularLocation>
</comment>
<dbReference type="PROSITE" id="PS51257">
    <property type="entry name" value="PROKAR_LIPOPROTEIN"/>
    <property type="match status" value="1"/>
</dbReference>
<evidence type="ECO:0000313" key="9">
    <source>
        <dbReference type="Proteomes" id="UP000503440"/>
    </source>
</evidence>
<keyword evidence="3 6" id="KW-0812">Transmembrane</keyword>
<dbReference type="InterPro" id="IPR004477">
    <property type="entry name" value="ComEC_N"/>
</dbReference>
<name>A0A6C0Y3H7_9GAMM</name>
<dbReference type="Pfam" id="PF13567">
    <property type="entry name" value="DUF4131"/>
    <property type="match status" value="1"/>
</dbReference>
<evidence type="ECO:0000256" key="1">
    <source>
        <dbReference type="ARBA" id="ARBA00004651"/>
    </source>
</evidence>
<evidence type="ECO:0000256" key="6">
    <source>
        <dbReference type="SAM" id="Phobius"/>
    </source>
</evidence>
<dbReference type="SMART" id="SM00849">
    <property type="entry name" value="Lactamase_B"/>
    <property type="match status" value="1"/>
</dbReference>
<reference evidence="8 9" key="1">
    <citation type="submission" date="2019-09" db="EMBL/GenBank/DDBJ databases">
        <title>Non-baumannii Acinetobacter spp. carrying blaNDM-1 isolated in China.</title>
        <authorList>
            <person name="Cui C."/>
            <person name="Chen C."/>
            <person name="Sun J."/>
            <person name="Liu Y."/>
        </authorList>
    </citation>
    <scope>NUCLEOTIDE SEQUENCE [LARGE SCALE GENOMIC DNA]</scope>
    <source>
        <strain evidence="8 9">B18</strain>
    </source>
</reference>
<feature type="transmembrane region" description="Helical" evidence="6">
    <location>
        <begin position="483"/>
        <end position="505"/>
    </location>
</feature>